<feature type="region of interest" description="Disordered" evidence="3">
    <location>
        <begin position="398"/>
        <end position="446"/>
    </location>
</feature>
<keyword evidence="1 2" id="KW-0245">EGF-like domain</keyword>
<dbReference type="Proteomes" id="UP000887568">
    <property type="component" value="Unplaced"/>
</dbReference>
<keyword evidence="4" id="KW-0812">Transmembrane</keyword>
<dbReference type="SMART" id="SM00181">
    <property type="entry name" value="EGF"/>
    <property type="match status" value="4"/>
</dbReference>
<organism evidence="6 7">
    <name type="scientific">Patiria miniata</name>
    <name type="common">Bat star</name>
    <name type="synonym">Asterina miniata</name>
    <dbReference type="NCBI Taxonomy" id="46514"/>
    <lineage>
        <taxon>Eukaryota</taxon>
        <taxon>Metazoa</taxon>
        <taxon>Echinodermata</taxon>
        <taxon>Eleutherozoa</taxon>
        <taxon>Asterozoa</taxon>
        <taxon>Asteroidea</taxon>
        <taxon>Valvatacea</taxon>
        <taxon>Valvatida</taxon>
        <taxon>Asterinidae</taxon>
        <taxon>Patiria</taxon>
    </lineage>
</organism>
<dbReference type="PANTHER" id="PTHR24043">
    <property type="entry name" value="SCAVENGER RECEPTOR CLASS F"/>
    <property type="match status" value="1"/>
</dbReference>
<accession>A0A914BS59</accession>
<dbReference type="OMA" id="TRKCECT"/>
<reference evidence="6" key="1">
    <citation type="submission" date="2022-11" db="UniProtKB">
        <authorList>
            <consortium name="EnsemblMetazoa"/>
        </authorList>
    </citation>
    <scope>IDENTIFICATION</scope>
</reference>
<feature type="disulfide bond" evidence="2">
    <location>
        <begin position="110"/>
        <end position="119"/>
    </location>
</feature>
<dbReference type="PROSITE" id="PS00022">
    <property type="entry name" value="EGF_1"/>
    <property type="match status" value="3"/>
</dbReference>
<keyword evidence="4" id="KW-0472">Membrane</keyword>
<dbReference type="InterPro" id="IPR000742">
    <property type="entry name" value="EGF"/>
</dbReference>
<feature type="disulfide bond" evidence="2">
    <location>
        <begin position="238"/>
        <end position="248"/>
    </location>
</feature>
<keyword evidence="2" id="KW-1015">Disulfide bond</keyword>
<proteinExistence type="predicted"/>
<comment type="caution">
    <text evidence="2">Lacks conserved residue(s) required for the propagation of feature annotation.</text>
</comment>
<dbReference type="GO" id="GO:0005044">
    <property type="term" value="F:scavenger receptor activity"/>
    <property type="evidence" value="ECO:0007669"/>
    <property type="project" value="InterPro"/>
</dbReference>
<name>A0A914BS59_PATMI</name>
<keyword evidence="4" id="KW-1133">Transmembrane helix</keyword>
<sequence length="765" mass="82614">MAVFGVLRSDAWLIAFGIVMFLSVGFAEPESFHVRRLRLQRATCGGPPSQVNHVCRWSGLECPCVNGTYCSTTSHTCEVCQTTTADCTSPCQYPCHNGGHCVWETGSCECPPEFWGVDCSSRRKTPVPGSPEVTTTNSPVPDPDPDVPPSPCRGRQCLNGGRCEDGQCICQTGYDLPDCSLCVPRWHARKCLDHCSLECKNGDCLTVHKRCHCSVDYTGEDCNLCVPAKAYMNCTNLCSPMCVNGATCNAATHKCECARGWMGEACSQACPWGTYGLNCLQRCQCPIGSCDPITGRCLCGAESQGSPDCTAPCDCLVDGVCYSPADCPTGNIPNRLPPTAQTVFPNTTAKHLQGSKLTPSGQGKPMMTLVVATAAGAAFLLIVVVILIVCLVRTRRENARKPGRNQEAAERVPMTDAVAGNPYDDASSLPVPPAQHSSAPFRPTSGYEDVKELHQNMPDLLQKHAEANDISPYATTGNVTVHAENGPSEYSYVSVDELKVLKGEGEAAVEESYDRLDFLPRERSIRRPVDADGVYSSLQDDGSYEDASSYPLTGPPVGDHQGTNSESSGYARMSPSPLGNRKASSLKSPRKELLLSETQRKGASLKLPRKESAGDKQAYENAYVGFDPKRSSKDASGSPRMNVPPPPPPDQGSHQQKPETDASSGKKAKSEIPQYAKPMKRKSQQQADQQEIPHYAKPNKPKSEIPQYAKPNKRSSSGASKSSPADFQVRLERPLEGNEVPSKVAAGYAHLMHAESPEPDNSKWD</sequence>
<evidence type="ECO:0000313" key="6">
    <source>
        <dbReference type="EnsemblMetazoa" id="XP_038078347.1"/>
    </source>
</evidence>
<protein>
    <recommendedName>
        <fullName evidence="5">EGF-like domain-containing protein</fullName>
    </recommendedName>
</protein>
<feature type="compositionally biased region" description="Basic and acidic residues" evidence="3">
    <location>
        <begin position="589"/>
        <end position="600"/>
    </location>
</feature>
<feature type="disulfide bond" evidence="2">
    <location>
        <begin position="257"/>
        <end position="266"/>
    </location>
</feature>
<evidence type="ECO:0000313" key="7">
    <source>
        <dbReference type="Proteomes" id="UP000887568"/>
    </source>
</evidence>
<feature type="domain" description="EGF-like" evidence="5">
    <location>
        <begin position="235"/>
        <end position="267"/>
    </location>
</feature>
<evidence type="ECO:0000256" key="4">
    <source>
        <dbReference type="SAM" id="Phobius"/>
    </source>
</evidence>
<dbReference type="InterPro" id="IPR042635">
    <property type="entry name" value="MEGF10/SREC1/2-like"/>
</dbReference>
<dbReference type="PROSITE" id="PS50026">
    <property type="entry name" value="EGF_3"/>
    <property type="match status" value="2"/>
</dbReference>
<feature type="disulfide bond" evidence="2">
    <location>
        <begin position="91"/>
        <end position="101"/>
    </location>
</feature>
<feature type="transmembrane region" description="Helical" evidence="4">
    <location>
        <begin position="366"/>
        <end position="392"/>
    </location>
</feature>
<feature type="compositionally biased region" description="Pro residues" evidence="3">
    <location>
        <begin position="140"/>
        <end position="149"/>
    </location>
</feature>
<evidence type="ECO:0000259" key="5">
    <source>
        <dbReference type="PROSITE" id="PS50026"/>
    </source>
</evidence>
<dbReference type="EnsemblMetazoa" id="XM_038222419.1">
    <property type="protein sequence ID" value="XP_038078347.1"/>
    <property type="gene ID" value="LOC119745807"/>
</dbReference>
<dbReference type="AlphaFoldDB" id="A0A914BS59"/>
<evidence type="ECO:0000256" key="1">
    <source>
        <dbReference type="ARBA" id="ARBA00022536"/>
    </source>
</evidence>
<feature type="compositionally biased region" description="Basic and acidic residues" evidence="3">
    <location>
        <begin position="752"/>
        <end position="765"/>
    </location>
</feature>
<feature type="domain" description="EGF-like" evidence="5">
    <location>
        <begin position="88"/>
        <end position="120"/>
    </location>
</feature>
<evidence type="ECO:0000256" key="2">
    <source>
        <dbReference type="PROSITE-ProRule" id="PRU00076"/>
    </source>
</evidence>
<dbReference type="RefSeq" id="XP_038078347.1">
    <property type="nucleotide sequence ID" value="XM_038222419.1"/>
</dbReference>
<dbReference type="CDD" id="cd00054">
    <property type="entry name" value="EGF_CA"/>
    <property type="match status" value="1"/>
</dbReference>
<evidence type="ECO:0000256" key="3">
    <source>
        <dbReference type="SAM" id="MobiDB-lite"/>
    </source>
</evidence>
<dbReference type="OrthoDB" id="18487at2759"/>
<dbReference type="PANTHER" id="PTHR24043:SF8">
    <property type="entry name" value="EGF-LIKE DOMAIN-CONTAINING PROTEIN"/>
    <property type="match status" value="1"/>
</dbReference>
<keyword evidence="7" id="KW-1185">Reference proteome</keyword>
<dbReference type="GeneID" id="119745807"/>
<dbReference type="Gene3D" id="2.170.300.10">
    <property type="entry name" value="Tie2 ligand-binding domain superfamily"/>
    <property type="match status" value="1"/>
</dbReference>
<feature type="region of interest" description="Disordered" evidence="3">
    <location>
        <begin position="122"/>
        <end position="149"/>
    </location>
</feature>
<dbReference type="PRINTS" id="PR00011">
    <property type="entry name" value="EGFLAMININ"/>
</dbReference>
<feature type="compositionally biased region" description="Basic and acidic residues" evidence="3">
    <location>
        <begin position="608"/>
        <end position="618"/>
    </location>
</feature>
<feature type="region of interest" description="Disordered" evidence="3">
    <location>
        <begin position="530"/>
        <end position="765"/>
    </location>
</feature>